<keyword evidence="3" id="KW-1185">Reference proteome</keyword>
<evidence type="ECO:0000256" key="1">
    <source>
        <dbReference type="SAM" id="SignalP"/>
    </source>
</evidence>
<feature type="chain" id="PRO_5047073689" evidence="1">
    <location>
        <begin position="21"/>
        <end position="82"/>
    </location>
</feature>
<keyword evidence="1" id="KW-0732">Signal</keyword>
<feature type="signal peptide" evidence="1">
    <location>
        <begin position="1"/>
        <end position="20"/>
    </location>
</feature>
<sequence length="82" mass="8771">MVRRSRSVIALALLCLPATAWGGTAENKALASRIILEKMGEGRFDIQPEIYGPGFVAHGFARDYTLAEDEASGPAKSGIPRP</sequence>
<reference evidence="2 3" key="1">
    <citation type="submission" date="2020-08" db="EMBL/GenBank/DDBJ databases">
        <title>Genome sequence of Sphingomonas daechungensis KACC 18115T.</title>
        <authorList>
            <person name="Hyun D.-W."/>
            <person name="Bae J.-W."/>
        </authorList>
    </citation>
    <scope>NUCLEOTIDE SEQUENCE [LARGE SCALE GENOMIC DNA]</scope>
    <source>
        <strain evidence="2 3">KACC 18115</strain>
    </source>
</reference>
<protein>
    <submittedName>
        <fullName evidence="2">Uncharacterized protein</fullName>
    </submittedName>
</protein>
<gene>
    <name evidence="2" type="ORF">H9L15_13625</name>
</gene>
<evidence type="ECO:0000313" key="3">
    <source>
        <dbReference type="Proteomes" id="UP000516134"/>
    </source>
</evidence>
<dbReference type="EMBL" id="CP060780">
    <property type="protein sequence ID" value="QNP44538.1"/>
    <property type="molecule type" value="Genomic_DNA"/>
</dbReference>
<name>A0ABX6TA66_9SPHN</name>
<accession>A0ABX6TA66</accession>
<proteinExistence type="predicted"/>
<dbReference type="Proteomes" id="UP000516134">
    <property type="component" value="Chromosome"/>
</dbReference>
<dbReference type="RefSeq" id="WP_187715959.1">
    <property type="nucleotide sequence ID" value="NZ_BAABJC010000001.1"/>
</dbReference>
<organism evidence="2 3">
    <name type="scientific">Sphingomonas daechungensis</name>
    <dbReference type="NCBI Taxonomy" id="1176646"/>
    <lineage>
        <taxon>Bacteria</taxon>
        <taxon>Pseudomonadati</taxon>
        <taxon>Pseudomonadota</taxon>
        <taxon>Alphaproteobacteria</taxon>
        <taxon>Sphingomonadales</taxon>
        <taxon>Sphingomonadaceae</taxon>
        <taxon>Sphingomonas</taxon>
    </lineage>
</organism>
<evidence type="ECO:0000313" key="2">
    <source>
        <dbReference type="EMBL" id="QNP44538.1"/>
    </source>
</evidence>